<proteinExistence type="inferred from homology"/>
<feature type="domain" description="Stealth protein CR2 conserved region 2" evidence="4">
    <location>
        <begin position="237"/>
        <end position="359"/>
    </location>
</feature>
<dbReference type="AlphaFoldDB" id="A0A7C8MSC2"/>
<evidence type="ECO:0000313" key="7">
    <source>
        <dbReference type="Proteomes" id="UP000481858"/>
    </source>
</evidence>
<dbReference type="PANTHER" id="PTHR24045">
    <property type="match status" value="1"/>
</dbReference>
<dbReference type="GO" id="GO:0003976">
    <property type="term" value="F:UDP-N-acetylglucosamine-lysosomal-enzyme N-acetylglucosaminephosphotransferase activity"/>
    <property type="evidence" value="ECO:0007669"/>
    <property type="project" value="TreeGrafter"/>
</dbReference>
<dbReference type="InterPro" id="IPR021520">
    <property type="entry name" value="Stealth_CR2"/>
</dbReference>
<dbReference type="EMBL" id="WUBL01000081">
    <property type="protein sequence ID" value="KAF2966795.1"/>
    <property type="molecule type" value="Genomic_DNA"/>
</dbReference>
<keyword evidence="7" id="KW-1185">Reference proteome</keyword>
<keyword evidence="3" id="KW-0812">Transmembrane</keyword>
<evidence type="ECO:0008006" key="8">
    <source>
        <dbReference type="Google" id="ProtNLM"/>
    </source>
</evidence>
<keyword evidence="2" id="KW-0808">Transferase</keyword>
<feature type="domain" description="Stealth protein CR1 conserved region 1" evidence="5">
    <location>
        <begin position="194"/>
        <end position="219"/>
    </location>
</feature>
<dbReference type="InterPro" id="IPR031358">
    <property type="entry name" value="Stealth_CR1"/>
</dbReference>
<dbReference type="Proteomes" id="UP000481858">
    <property type="component" value="Unassembled WGS sequence"/>
</dbReference>
<comment type="caution">
    <text evidence="6">The sequence shown here is derived from an EMBL/GenBank/DDBJ whole genome shotgun (WGS) entry which is preliminary data.</text>
</comment>
<dbReference type="GO" id="GO:0005794">
    <property type="term" value="C:Golgi apparatus"/>
    <property type="evidence" value="ECO:0007669"/>
    <property type="project" value="TreeGrafter"/>
</dbReference>
<dbReference type="InParanoid" id="A0A7C8MSC2"/>
<sequence>MSTRHGHATAPHKSRGSFQHALGLHTANFSPLHIRISFGEYIAEAKYAAPSQLDSLRSPMDQRRFHCRRNRRVAFLATLILFGWFELWKDRELIKRAGSRSFLVARNTSWSKVPTQWFRDEGSAMLPNLKVQDETSIASQPLQQPKPFYDDLPDVIRIPFEEAVKDVELAGWEDEWFSSGNYNKDQFGLLAEPKLDFVYNWVNGSDEAFRRSLHVYEERSPLNDAQGIWISQHSMNRYRDWDELRYSLRSLNAYGRKFINKIQLLVNSVGDDAAASDGADLLPQRPVWLRDNNETNEIVEVINQESFFGEKEKECLPTFNSLSIESQIYMTPSTTDHMVALSDDMFLGMEHAASDFYSPLFGHVMAFKADHYNVKSLGKGPMPSFGEKPFAYYTSYLLNHRFGERNRQVQAHFAHSISRAAMQEAMASFPRPSMDGACQRFRGEARYQIYPWFAGFHYSIERFREALIWSFVALRSDADSDGYLNYRERSQLLAAIELGQQEFGNRGSAASRPPVPIRSRDRMYLKVAQTLRQAGLLPPNVNVNVLWTAIDGPETIRKVKCDSFRVDKCLGDSFASPLSDETSKNPDFAVSNVFARLSHAHPSCGDCLLKFVLAAVPRGLEPLLPSADTKPKDRDVIIRALKKYQHTIVDTDAMKFFMIKDAEQAKTELLERTIERARTFGQWCFNDDVMTESPEEVARVRGIMRRVFETLWPERATWERNEL</sequence>
<dbReference type="Pfam" id="PF11380">
    <property type="entry name" value="Stealth_CR2"/>
    <property type="match status" value="1"/>
</dbReference>
<keyword evidence="3" id="KW-1133">Transmembrane helix</keyword>
<gene>
    <name evidence="6" type="ORF">GQX73_g6777</name>
</gene>
<accession>A0A7C8MSC2</accession>
<evidence type="ECO:0000259" key="5">
    <source>
        <dbReference type="Pfam" id="PF17101"/>
    </source>
</evidence>
<evidence type="ECO:0000256" key="2">
    <source>
        <dbReference type="ARBA" id="ARBA00022679"/>
    </source>
</evidence>
<evidence type="ECO:0000313" key="6">
    <source>
        <dbReference type="EMBL" id="KAF2966795.1"/>
    </source>
</evidence>
<protein>
    <recommendedName>
        <fullName evidence="8">Stealth protein CR3 conserved region 3 domain-containing protein</fullName>
    </recommendedName>
</protein>
<dbReference type="OrthoDB" id="263283at2759"/>
<name>A0A7C8MSC2_9PEZI</name>
<dbReference type="GO" id="GO:0046835">
    <property type="term" value="P:carbohydrate phosphorylation"/>
    <property type="evidence" value="ECO:0007669"/>
    <property type="project" value="TreeGrafter"/>
</dbReference>
<feature type="transmembrane region" description="Helical" evidence="3">
    <location>
        <begin position="72"/>
        <end position="88"/>
    </location>
</feature>
<organism evidence="6 7">
    <name type="scientific">Xylaria multiplex</name>
    <dbReference type="NCBI Taxonomy" id="323545"/>
    <lineage>
        <taxon>Eukaryota</taxon>
        <taxon>Fungi</taxon>
        <taxon>Dikarya</taxon>
        <taxon>Ascomycota</taxon>
        <taxon>Pezizomycotina</taxon>
        <taxon>Sordariomycetes</taxon>
        <taxon>Xylariomycetidae</taxon>
        <taxon>Xylariales</taxon>
        <taxon>Xylariaceae</taxon>
        <taxon>Xylaria</taxon>
    </lineage>
</organism>
<evidence type="ECO:0000256" key="1">
    <source>
        <dbReference type="ARBA" id="ARBA00007583"/>
    </source>
</evidence>
<reference evidence="6 7" key="1">
    <citation type="submission" date="2019-12" db="EMBL/GenBank/DDBJ databases">
        <title>Draft genome sequence of the ascomycete Xylaria multiplex DSM 110363.</title>
        <authorList>
            <person name="Buettner E."/>
            <person name="Kellner H."/>
        </authorList>
    </citation>
    <scope>NUCLEOTIDE SEQUENCE [LARGE SCALE GENOMIC DNA]</scope>
    <source>
        <strain evidence="6 7">DSM 110363</strain>
    </source>
</reference>
<evidence type="ECO:0000256" key="3">
    <source>
        <dbReference type="SAM" id="Phobius"/>
    </source>
</evidence>
<dbReference type="PANTHER" id="PTHR24045:SF0">
    <property type="entry name" value="N-ACETYLGLUCOSAMINE-1-PHOSPHOTRANSFERASE SUBUNITS ALPHA_BETA"/>
    <property type="match status" value="1"/>
</dbReference>
<keyword evidence="3" id="KW-0472">Membrane</keyword>
<dbReference type="Pfam" id="PF17101">
    <property type="entry name" value="Stealth_CR1"/>
    <property type="match status" value="1"/>
</dbReference>
<dbReference type="InterPro" id="IPR047141">
    <property type="entry name" value="Stealth"/>
</dbReference>
<evidence type="ECO:0000259" key="4">
    <source>
        <dbReference type="Pfam" id="PF11380"/>
    </source>
</evidence>
<comment type="similarity">
    <text evidence="1">Belongs to the stealth family.</text>
</comment>